<reference evidence="2" key="1">
    <citation type="submission" date="2023-07" db="EMBL/GenBank/DDBJ databases">
        <title>draft genome sequence of fig (Ficus carica).</title>
        <authorList>
            <person name="Takahashi T."/>
            <person name="Nishimura K."/>
        </authorList>
    </citation>
    <scope>NUCLEOTIDE SEQUENCE</scope>
</reference>
<dbReference type="Proteomes" id="UP001187192">
    <property type="component" value="Unassembled WGS sequence"/>
</dbReference>
<sequence length="113" mass="13271">MERLMKKDMVLREMTKLISSPHGIDALQKSMSPCSYLMDPIYILVVWEVFCVSGSSTQRDKEIFTEYWIFAPLRQAFCPETYESYIIVLDENALNGNHQVYFWNQGLFPFCIL</sequence>
<protein>
    <submittedName>
        <fullName evidence="2">Uncharacterized protein</fullName>
    </submittedName>
</protein>
<name>A0AA88J9W9_FICCA</name>
<gene>
    <name evidence="1" type="ORF">TIFTF001_038406</name>
    <name evidence="2" type="ORF">TIFTF001_038415</name>
</gene>
<dbReference type="AlphaFoldDB" id="A0AA88J9W9"/>
<dbReference type="EMBL" id="BTGU01000828">
    <property type="protein sequence ID" value="GMN69354.1"/>
    <property type="molecule type" value="Genomic_DNA"/>
</dbReference>
<organism evidence="2 3">
    <name type="scientific">Ficus carica</name>
    <name type="common">Common fig</name>
    <dbReference type="NCBI Taxonomy" id="3494"/>
    <lineage>
        <taxon>Eukaryota</taxon>
        <taxon>Viridiplantae</taxon>
        <taxon>Streptophyta</taxon>
        <taxon>Embryophyta</taxon>
        <taxon>Tracheophyta</taxon>
        <taxon>Spermatophyta</taxon>
        <taxon>Magnoliopsida</taxon>
        <taxon>eudicotyledons</taxon>
        <taxon>Gunneridae</taxon>
        <taxon>Pentapetalae</taxon>
        <taxon>rosids</taxon>
        <taxon>fabids</taxon>
        <taxon>Rosales</taxon>
        <taxon>Moraceae</taxon>
        <taxon>Ficeae</taxon>
        <taxon>Ficus</taxon>
    </lineage>
</organism>
<comment type="caution">
    <text evidence="2">The sequence shown here is derived from an EMBL/GenBank/DDBJ whole genome shotgun (WGS) entry which is preliminary data.</text>
</comment>
<evidence type="ECO:0000313" key="1">
    <source>
        <dbReference type="EMBL" id="GMN69354.1"/>
    </source>
</evidence>
<keyword evidence="3" id="KW-1185">Reference proteome</keyword>
<dbReference type="EMBL" id="BTGU01000831">
    <property type="protein sequence ID" value="GMN69363.1"/>
    <property type="molecule type" value="Genomic_DNA"/>
</dbReference>
<evidence type="ECO:0000313" key="2">
    <source>
        <dbReference type="EMBL" id="GMN69363.1"/>
    </source>
</evidence>
<accession>A0AA88J9W9</accession>
<evidence type="ECO:0000313" key="3">
    <source>
        <dbReference type="Proteomes" id="UP001187192"/>
    </source>
</evidence>
<proteinExistence type="predicted"/>